<dbReference type="InterPro" id="IPR016082">
    <property type="entry name" value="Ribosomal_uL30_ferredoxin-like"/>
</dbReference>
<dbReference type="SUPFAM" id="SSF55129">
    <property type="entry name" value="Ribosomal protein L30p/L7e"/>
    <property type="match status" value="1"/>
</dbReference>
<keyword evidence="9" id="KW-1185">Reference proteome</keyword>
<dbReference type="HAMAP" id="MF_01371_B">
    <property type="entry name" value="Ribosomal_uL30_B"/>
    <property type="match status" value="1"/>
</dbReference>
<comment type="caution">
    <text evidence="8">The sequence shown here is derived from an EMBL/GenBank/DDBJ whole genome shotgun (WGS) entry which is preliminary data.</text>
</comment>
<dbReference type="GO" id="GO:0003735">
    <property type="term" value="F:structural constituent of ribosome"/>
    <property type="evidence" value="ECO:0007669"/>
    <property type="project" value="InterPro"/>
</dbReference>
<evidence type="ECO:0000256" key="2">
    <source>
        <dbReference type="ARBA" id="ARBA00011838"/>
    </source>
</evidence>
<dbReference type="InterPro" id="IPR005996">
    <property type="entry name" value="Ribosomal_uL30_bac-type"/>
</dbReference>
<dbReference type="GO" id="GO:0022625">
    <property type="term" value="C:cytosolic large ribosomal subunit"/>
    <property type="evidence" value="ECO:0007669"/>
    <property type="project" value="TreeGrafter"/>
</dbReference>
<comment type="subunit">
    <text evidence="2 5">Part of the 50S ribosomal subunit.</text>
</comment>
<proteinExistence type="inferred from homology"/>
<name>A0A3A4F5G7_9MICC</name>
<dbReference type="PROSITE" id="PS00634">
    <property type="entry name" value="RIBOSOMAL_L30"/>
    <property type="match status" value="1"/>
</dbReference>
<dbReference type="InterPro" id="IPR018038">
    <property type="entry name" value="Ribosomal_uL30_CS"/>
</dbReference>
<evidence type="ECO:0000256" key="6">
    <source>
        <dbReference type="RuleBase" id="RU003734"/>
    </source>
</evidence>
<dbReference type="PANTHER" id="PTHR15892">
    <property type="entry name" value="MITOCHONDRIAL RIBOSOMAL PROTEIN L30"/>
    <property type="match status" value="1"/>
</dbReference>
<evidence type="ECO:0000256" key="4">
    <source>
        <dbReference type="ARBA" id="ARBA00023274"/>
    </source>
</evidence>
<protein>
    <recommendedName>
        <fullName evidence="5">Large ribosomal subunit protein uL30</fullName>
    </recommendedName>
</protein>
<keyword evidence="3 5" id="KW-0689">Ribosomal protein</keyword>
<keyword evidence="4 5" id="KW-0687">Ribonucleoprotein</keyword>
<dbReference type="Pfam" id="PF00327">
    <property type="entry name" value="Ribosomal_L30"/>
    <property type="match status" value="1"/>
</dbReference>
<organism evidence="8 9">
    <name type="scientific">Nesterenkonia natronophila</name>
    <dbReference type="NCBI Taxonomy" id="2174932"/>
    <lineage>
        <taxon>Bacteria</taxon>
        <taxon>Bacillati</taxon>
        <taxon>Actinomycetota</taxon>
        <taxon>Actinomycetes</taxon>
        <taxon>Micrococcales</taxon>
        <taxon>Micrococcaceae</taxon>
        <taxon>Nesterenkonia</taxon>
    </lineage>
</organism>
<accession>A0A3A4F5G7</accession>
<evidence type="ECO:0000256" key="5">
    <source>
        <dbReference type="HAMAP-Rule" id="MF_01371"/>
    </source>
</evidence>
<comment type="similarity">
    <text evidence="1 5 6">Belongs to the universal ribosomal protein uL30 family.</text>
</comment>
<gene>
    <name evidence="5" type="primary">rpmD</name>
    <name evidence="8" type="ORF">D3250_06135</name>
</gene>
<evidence type="ECO:0000256" key="1">
    <source>
        <dbReference type="ARBA" id="ARBA00007594"/>
    </source>
</evidence>
<sequence>MAVQYTTARDLKVSEAKLEITQTKSTIGTKPKHRETVRSLGLKRIGHTVVREADAVTVGMLNTVKHLVKVEEAK</sequence>
<evidence type="ECO:0000313" key="9">
    <source>
        <dbReference type="Proteomes" id="UP000266615"/>
    </source>
</evidence>
<dbReference type="EMBL" id="QYZP01000002">
    <property type="protein sequence ID" value="RJN31710.1"/>
    <property type="molecule type" value="Genomic_DNA"/>
</dbReference>
<dbReference type="OrthoDB" id="9812790at2"/>
<dbReference type="FunFam" id="3.30.1390.20:FF:000001">
    <property type="entry name" value="50S ribosomal protein L30"/>
    <property type="match status" value="1"/>
</dbReference>
<evidence type="ECO:0000313" key="8">
    <source>
        <dbReference type="EMBL" id="RJN31710.1"/>
    </source>
</evidence>
<feature type="domain" description="Large ribosomal subunit protein uL30-like ferredoxin-like fold" evidence="7">
    <location>
        <begin position="19"/>
        <end position="68"/>
    </location>
</feature>
<evidence type="ECO:0000256" key="3">
    <source>
        <dbReference type="ARBA" id="ARBA00022980"/>
    </source>
</evidence>
<reference evidence="8 9" key="1">
    <citation type="submission" date="2018-09" db="EMBL/GenBank/DDBJ databases">
        <title>Nesterenkonia natronophila sp. nov., an alkaliphilic actinobacteriume isolated from a soda lake, and emended description of the genus Nesterenkonia.</title>
        <authorList>
            <person name="Menes R.J."/>
            <person name="Iriarte A."/>
        </authorList>
    </citation>
    <scope>NUCLEOTIDE SEQUENCE [LARGE SCALE GENOMIC DNA]</scope>
    <source>
        <strain evidence="8 9">M8</strain>
    </source>
</reference>
<dbReference type="AlphaFoldDB" id="A0A3A4F5G7"/>
<dbReference type="GO" id="GO:0006412">
    <property type="term" value="P:translation"/>
    <property type="evidence" value="ECO:0007669"/>
    <property type="project" value="UniProtKB-UniRule"/>
</dbReference>
<dbReference type="PANTHER" id="PTHR15892:SF2">
    <property type="entry name" value="LARGE RIBOSOMAL SUBUNIT PROTEIN UL30M"/>
    <property type="match status" value="1"/>
</dbReference>
<dbReference type="CDD" id="cd01658">
    <property type="entry name" value="Ribosomal_L30"/>
    <property type="match status" value="1"/>
</dbReference>
<dbReference type="Gene3D" id="3.30.1390.20">
    <property type="entry name" value="Ribosomal protein L30, ferredoxin-like fold domain"/>
    <property type="match status" value="1"/>
</dbReference>
<dbReference type="InterPro" id="IPR036919">
    <property type="entry name" value="Ribo_uL30_ferredoxin-like_sf"/>
</dbReference>
<dbReference type="NCBIfam" id="TIGR01308">
    <property type="entry name" value="rpmD_bact"/>
    <property type="match status" value="1"/>
</dbReference>
<evidence type="ECO:0000259" key="7">
    <source>
        <dbReference type="Pfam" id="PF00327"/>
    </source>
</evidence>
<dbReference type="Proteomes" id="UP000266615">
    <property type="component" value="Unassembled WGS sequence"/>
</dbReference>